<dbReference type="HOGENOM" id="CLU_041799_2_1_5"/>
<dbReference type="Gene3D" id="3.10.590.10">
    <property type="entry name" value="ph1033 like domains"/>
    <property type="match status" value="1"/>
</dbReference>
<dbReference type="InterPro" id="IPR015947">
    <property type="entry name" value="PUA-like_sf"/>
</dbReference>
<dbReference type="Proteomes" id="UP000032160">
    <property type="component" value="Chromosome I"/>
</dbReference>
<dbReference type="OrthoDB" id="9791347at2"/>
<organism evidence="2 3">
    <name type="scientific">Candidatus Phaeomarinibacter ectocarpi</name>
    <dbReference type="NCBI Taxonomy" id="1458461"/>
    <lineage>
        <taxon>Bacteria</taxon>
        <taxon>Pseudomonadati</taxon>
        <taxon>Pseudomonadota</taxon>
        <taxon>Alphaproteobacteria</taxon>
        <taxon>Hyphomicrobiales</taxon>
        <taxon>Parvibaculaceae</taxon>
        <taxon>Candidatus Phaeomarinibacter</taxon>
    </lineage>
</organism>
<dbReference type="SUPFAM" id="SSF88697">
    <property type="entry name" value="PUA domain-like"/>
    <property type="match status" value="1"/>
</dbReference>
<dbReference type="InterPro" id="IPR052181">
    <property type="entry name" value="5hmC_binding"/>
</dbReference>
<sequence>MAYWLFKSEPGTWSWDDQVKCGAKGTEWDGVRNYMANNFMKDMKIGDKGFFYHSVNEKQVVGIVEVIGEHVMDPSDPKGKFGMVQLKAVEPMPTFVTLADIKGDPALEDMVLVKNSRLSVQPVTPAEWKKVCAMGGLKKAPK</sequence>
<dbReference type="RefSeq" id="WP_043950234.1">
    <property type="nucleotide sequence ID" value="NZ_HG966617.1"/>
</dbReference>
<dbReference type="PATRIC" id="fig|1458461.3.peg.1429"/>
<dbReference type="STRING" id="1458461.BN1012_Phect1430"/>
<gene>
    <name evidence="2" type="ORF">BN1012_Phect1430</name>
</gene>
<dbReference type="AlphaFoldDB" id="X5MF70"/>
<dbReference type="InterPro" id="IPR002740">
    <property type="entry name" value="EVE_domain"/>
</dbReference>
<dbReference type="CDD" id="cd21133">
    <property type="entry name" value="EVE"/>
    <property type="match status" value="1"/>
</dbReference>
<feature type="domain" description="EVE" evidence="1">
    <location>
        <begin position="2"/>
        <end position="134"/>
    </location>
</feature>
<dbReference type="InterPro" id="IPR047197">
    <property type="entry name" value="THYN1-like_EVE"/>
</dbReference>
<proteinExistence type="predicted"/>
<reference evidence="2 3" key="1">
    <citation type="journal article" date="2014" name="Front. Genet.">
        <title>Genome and metabolic network of "Candidatus Phaeomarinobacter ectocarpi" Ec32, a new candidate genus of Alphaproteobacteria frequently associated with brown algae.</title>
        <authorList>
            <person name="Dittami S.M."/>
            <person name="Barbeyron T."/>
            <person name="Boyen C."/>
            <person name="Cambefort J."/>
            <person name="Collet G."/>
            <person name="Delage L."/>
            <person name="Gobet A."/>
            <person name="Groisillier A."/>
            <person name="Leblanc C."/>
            <person name="Michel G."/>
            <person name="Scornet D."/>
            <person name="Siegel A."/>
            <person name="Tapia J.E."/>
            <person name="Tonon T."/>
        </authorList>
    </citation>
    <scope>NUCLEOTIDE SEQUENCE [LARGE SCALE GENOMIC DNA]</scope>
    <source>
        <strain evidence="2 3">Ec32</strain>
    </source>
</reference>
<evidence type="ECO:0000313" key="2">
    <source>
        <dbReference type="EMBL" id="CDO59644.1"/>
    </source>
</evidence>
<dbReference type="PANTHER" id="PTHR14087">
    <property type="entry name" value="THYMOCYTE NUCLEAR PROTEIN 1"/>
    <property type="match status" value="1"/>
</dbReference>
<evidence type="ECO:0000313" key="3">
    <source>
        <dbReference type="Proteomes" id="UP000032160"/>
    </source>
</evidence>
<accession>X5MF70</accession>
<dbReference type="PANTHER" id="PTHR14087:SF7">
    <property type="entry name" value="THYMOCYTE NUCLEAR PROTEIN 1"/>
    <property type="match status" value="1"/>
</dbReference>
<dbReference type="Pfam" id="PF01878">
    <property type="entry name" value="EVE"/>
    <property type="match status" value="1"/>
</dbReference>
<evidence type="ECO:0000259" key="1">
    <source>
        <dbReference type="Pfam" id="PF01878"/>
    </source>
</evidence>
<dbReference type="KEGG" id="pect:BN1012_Phect1430"/>
<keyword evidence="3" id="KW-1185">Reference proteome</keyword>
<dbReference type="EMBL" id="HG966617">
    <property type="protein sequence ID" value="CDO59644.1"/>
    <property type="molecule type" value="Genomic_DNA"/>
</dbReference>
<name>X5MF70_9HYPH</name>
<protein>
    <submittedName>
        <fullName evidence="2">FIG006231: RNA-binding protein</fullName>
    </submittedName>
</protein>